<sequence>MDYFINLSEFCGNINLSAESAMFFIDEGIICVEKRENEFYIDEKAADDLIIISEIKNELGINDEGVSVILNLRKKIIDYQNMLSTVFDAVKTSKSIDELIFLMERSESFRNILTNLKEL</sequence>
<dbReference type="AlphaFoldDB" id="A0A520XFQ8"/>
<name>A0A520XFQ8_9DELT</name>
<dbReference type="Gene3D" id="1.10.1660.10">
    <property type="match status" value="1"/>
</dbReference>
<proteinExistence type="predicted"/>
<reference evidence="1 2" key="1">
    <citation type="submission" date="2019-01" db="EMBL/GenBank/DDBJ databases">
        <title>Insights into ecological role of a new deltaproteobacterial order Candidatus Sinidesulfobacterales (Sva0485) by metagenomics and metatranscriptomics.</title>
        <authorList>
            <person name="Tan S."/>
            <person name="Liu J."/>
            <person name="Fang Y."/>
            <person name="Hedlund B."/>
            <person name="Lian Z.-H."/>
            <person name="Huang L.-Y."/>
            <person name="Li J.-T."/>
            <person name="Huang L.-N."/>
            <person name="Li W.-J."/>
            <person name="Jiang H.-C."/>
            <person name="Dong H.-L."/>
            <person name="Shu W.-S."/>
        </authorList>
    </citation>
    <scope>NUCLEOTIDE SEQUENCE [LARGE SCALE GENOMIC DNA]</scope>
    <source>
        <strain evidence="1">AP4</strain>
    </source>
</reference>
<organism evidence="1 2">
    <name type="scientific">Candidatus Acidulodesulfobacterium acidiphilum</name>
    <dbReference type="NCBI Taxonomy" id="2597224"/>
    <lineage>
        <taxon>Bacteria</taxon>
        <taxon>Deltaproteobacteria</taxon>
        <taxon>Candidatus Acidulodesulfobacterales</taxon>
        <taxon>Candidatus Acidulodesulfobacterium</taxon>
    </lineage>
</organism>
<dbReference type="Pfam" id="PF13591">
    <property type="entry name" value="MerR_2"/>
    <property type="match status" value="1"/>
</dbReference>
<comment type="caution">
    <text evidence="1">The sequence shown here is derived from an EMBL/GenBank/DDBJ whole genome shotgun (WGS) entry which is preliminary data.</text>
</comment>
<dbReference type="EMBL" id="SHMQ01000004">
    <property type="protein sequence ID" value="RZV40033.1"/>
    <property type="molecule type" value="Genomic_DNA"/>
</dbReference>
<accession>A0A520XFQ8</accession>
<evidence type="ECO:0008006" key="3">
    <source>
        <dbReference type="Google" id="ProtNLM"/>
    </source>
</evidence>
<dbReference type="Proteomes" id="UP000322454">
    <property type="component" value="Unassembled WGS sequence"/>
</dbReference>
<evidence type="ECO:0000313" key="1">
    <source>
        <dbReference type="EMBL" id="RZV40033.1"/>
    </source>
</evidence>
<evidence type="ECO:0000313" key="2">
    <source>
        <dbReference type="Proteomes" id="UP000322454"/>
    </source>
</evidence>
<gene>
    <name evidence="1" type="ORF">EVJ48_02335</name>
</gene>
<protein>
    <recommendedName>
        <fullName evidence="3">MerR family transcriptional regulator</fullName>
    </recommendedName>
</protein>